<keyword evidence="3" id="KW-1185">Reference proteome</keyword>
<dbReference type="AlphaFoldDB" id="A0AAD4XBX2"/>
<dbReference type="Pfam" id="PF12697">
    <property type="entry name" value="Abhydrolase_6"/>
    <property type="match status" value="1"/>
</dbReference>
<name>A0AAD4XBX2_9MAGN</name>
<feature type="domain" description="AB hydrolase-1" evidence="1">
    <location>
        <begin position="22"/>
        <end position="267"/>
    </location>
</feature>
<gene>
    <name evidence="2" type="ORF">MKW98_025574</name>
</gene>
<dbReference type="GO" id="GO:0009694">
    <property type="term" value="P:jasmonic acid metabolic process"/>
    <property type="evidence" value="ECO:0007669"/>
    <property type="project" value="TreeGrafter"/>
</dbReference>
<dbReference type="GO" id="GO:0080031">
    <property type="term" value="F:methyl salicylate esterase activity"/>
    <property type="evidence" value="ECO:0007669"/>
    <property type="project" value="TreeGrafter"/>
</dbReference>
<accession>A0AAD4XBX2</accession>
<evidence type="ECO:0000313" key="3">
    <source>
        <dbReference type="Proteomes" id="UP001202328"/>
    </source>
</evidence>
<sequence>MEMKDGNNSLMATNGGSTKKHFVLVHGACQGAWCWYKLTPLLKSAGHRVTVLDLAASGINPKQVNDLHSFSDYVQPLMEFMEYSVPSSISIKQEEKVILVGHSLGGLVISKAMETVPEKISLSVFLTAFMPNALQEIKYPDIFKEGTRGDSIYTYGQGAKGTSTNFMFGPRYISSNLYDLSSPEDLALASMLARPIRIFSADDMSKQMTMSKQKYGSVKRVYIIAELDKGIPKDVQRWIIEKDSVDDVKEIVGSDHMVMMSRPQELFACLQEIAGEA</sequence>
<dbReference type="GO" id="GO:0009696">
    <property type="term" value="P:salicylic acid metabolic process"/>
    <property type="evidence" value="ECO:0007669"/>
    <property type="project" value="TreeGrafter"/>
</dbReference>
<evidence type="ECO:0000313" key="2">
    <source>
        <dbReference type="EMBL" id="KAI3895783.1"/>
    </source>
</evidence>
<dbReference type="InterPro" id="IPR045889">
    <property type="entry name" value="MES/HNL"/>
</dbReference>
<dbReference type="PANTHER" id="PTHR10992:SF1002">
    <property type="entry name" value="SALICYLIC ACID-BINDING PROTEIN 2-LIKE"/>
    <property type="match status" value="1"/>
</dbReference>
<comment type="caution">
    <text evidence="2">The sequence shown here is derived from an EMBL/GenBank/DDBJ whole genome shotgun (WGS) entry which is preliminary data.</text>
</comment>
<dbReference type="FunFam" id="3.40.50.1820:FF:000051">
    <property type="entry name" value="(S)-hydroxynitrile lyase"/>
    <property type="match status" value="1"/>
</dbReference>
<dbReference type="Gene3D" id="3.40.50.1820">
    <property type="entry name" value="alpha/beta hydrolase"/>
    <property type="match status" value="1"/>
</dbReference>
<protein>
    <recommendedName>
        <fullName evidence="1">AB hydrolase-1 domain-containing protein</fullName>
    </recommendedName>
</protein>
<organism evidence="2 3">
    <name type="scientific">Papaver atlanticum</name>
    <dbReference type="NCBI Taxonomy" id="357466"/>
    <lineage>
        <taxon>Eukaryota</taxon>
        <taxon>Viridiplantae</taxon>
        <taxon>Streptophyta</taxon>
        <taxon>Embryophyta</taxon>
        <taxon>Tracheophyta</taxon>
        <taxon>Spermatophyta</taxon>
        <taxon>Magnoliopsida</taxon>
        <taxon>Ranunculales</taxon>
        <taxon>Papaveraceae</taxon>
        <taxon>Papaveroideae</taxon>
        <taxon>Papaver</taxon>
    </lineage>
</organism>
<dbReference type="InterPro" id="IPR000073">
    <property type="entry name" value="AB_hydrolase_1"/>
</dbReference>
<dbReference type="SUPFAM" id="SSF53474">
    <property type="entry name" value="alpha/beta-Hydrolases"/>
    <property type="match status" value="1"/>
</dbReference>
<proteinExistence type="predicted"/>
<dbReference type="PANTHER" id="PTHR10992">
    <property type="entry name" value="METHYLESTERASE FAMILY MEMBER"/>
    <property type="match status" value="1"/>
</dbReference>
<dbReference type="EMBL" id="JAJJMB010011896">
    <property type="protein sequence ID" value="KAI3895783.1"/>
    <property type="molecule type" value="Genomic_DNA"/>
</dbReference>
<dbReference type="InterPro" id="IPR029058">
    <property type="entry name" value="AB_hydrolase_fold"/>
</dbReference>
<evidence type="ECO:0000259" key="1">
    <source>
        <dbReference type="Pfam" id="PF12697"/>
    </source>
</evidence>
<reference evidence="2" key="1">
    <citation type="submission" date="2022-04" db="EMBL/GenBank/DDBJ databases">
        <title>A functionally conserved STORR gene fusion in Papaver species that diverged 16.8 million years ago.</title>
        <authorList>
            <person name="Catania T."/>
        </authorList>
    </citation>
    <scope>NUCLEOTIDE SEQUENCE</scope>
    <source>
        <strain evidence="2">S-188037</strain>
    </source>
</reference>
<dbReference type="Proteomes" id="UP001202328">
    <property type="component" value="Unassembled WGS sequence"/>
</dbReference>
<dbReference type="GO" id="GO:0080030">
    <property type="term" value="F:methyl indole-3-acetate esterase activity"/>
    <property type="evidence" value="ECO:0007669"/>
    <property type="project" value="TreeGrafter"/>
</dbReference>
<dbReference type="GO" id="GO:0080032">
    <property type="term" value="F:methyl jasmonate esterase activity"/>
    <property type="evidence" value="ECO:0007669"/>
    <property type="project" value="TreeGrafter"/>
</dbReference>